<evidence type="ECO:0000259" key="10">
    <source>
        <dbReference type="Pfam" id="PF24125"/>
    </source>
</evidence>
<feature type="signal peptide" evidence="9">
    <location>
        <begin position="1"/>
        <end position="20"/>
    </location>
</feature>
<evidence type="ECO:0000256" key="1">
    <source>
        <dbReference type="ARBA" id="ARBA00004442"/>
    </source>
</evidence>
<keyword evidence="5" id="KW-0812">Transmembrane</keyword>
<evidence type="ECO:0000256" key="5">
    <source>
        <dbReference type="ARBA" id="ARBA00022692"/>
    </source>
</evidence>
<keyword evidence="9" id="KW-0732">Signal</keyword>
<evidence type="ECO:0000256" key="6">
    <source>
        <dbReference type="ARBA" id="ARBA00023136"/>
    </source>
</evidence>
<dbReference type="NCBIfam" id="TIGR01844">
    <property type="entry name" value="type_I_sec_TolC"/>
    <property type="match status" value="1"/>
</dbReference>
<keyword evidence="3" id="KW-0813">Transport</keyword>
<dbReference type="Pfam" id="PF24125">
    <property type="entry name" value="Cds6_C"/>
    <property type="match status" value="1"/>
</dbReference>
<keyword evidence="12" id="KW-1185">Reference proteome</keyword>
<dbReference type="PANTHER" id="PTHR30026:SF22">
    <property type="entry name" value="OUTER MEMBRANE EFFLUX PROTEIN"/>
    <property type="match status" value="1"/>
</dbReference>
<evidence type="ECO:0000256" key="9">
    <source>
        <dbReference type="SAM" id="SignalP"/>
    </source>
</evidence>
<dbReference type="PANTHER" id="PTHR30026">
    <property type="entry name" value="OUTER MEMBRANE PROTEIN TOLC"/>
    <property type="match status" value="1"/>
</dbReference>
<dbReference type="RefSeq" id="WP_327601348.1">
    <property type="nucleotide sequence ID" value="NZ_JAYXHS010000006.1"/>
</dbReference>
<comment type="similarity">
    <text evidence="2">Belongs to the outer membrane factor (OMF) (TC 1.B.17) family.</text>
</comment>
<dbReference type="InterPro" id="IPR051906">
    <property type="entry name" value="TolC-like"/>
</dbReference>
<evidence type="ECO:0000256" key="3">
    <source>
        <dbReference type="ARBA" id="ARBA00022448"/>
    </source>
</evidence>
<organism evidence="11 12">
    <name type="scientific">Uliginosibacterium silvisoli</name>
    <dbReference type="NCBI Taxonomy" id="3114758"/>
    <lineage>
        <taxon>Bacteria</taxon>
        <taxon>Pseudomonadati</taxon>
        <taxon>Pseudomonadota</taxon>
        <taxon>Betaproteobacteria</taxon>
        <taxon>Rhodocyclales</taxon>
        <taxon>Zoogloeaceae</taxon>
        <taxon>Uliginosibacterium</taxon>
    </lineage>
</organism>
<dbReference type="SUPFAM" id="SSF54427">
    <property type="entry name" value="NTF2-like"/>
    <property type="match status" value="1"/>
</dbReference>
<name>A0ABU6K9S9_9RHOO</name>
<comment type="subcellular location">
    <subcellularLocation>
        <location evidence="1">Cell outer membrane</location>
    </subcellularLocation>
</comment>
<dbReference type="Proteomes" id="UP001331561">
    <property type="component" value="Unassembled WGS sequence"/>
</dbReference>
<evidence type="ECO:0000256" key="7">
    <source>
        <dbReference type="ARBA" id="ARBA00023237"/>
    </source>
</evidence>
<dbReference type="Pfam" id="PF02321">
    <property type="entry name" value="OEP"/>
    <property type="match status" value="2"/>
</dbReference>
<gene>
    <name evidence="11" type="ORF">VVD49_21740</name>
</gene>
<comment type="caution">
    <text evidence="11">The sequence shown here is derived from an EMBL/GenBank/DDBJ whole genome shotgun (WGS) entry which is preliminary data.</text>
</comment>
<feature type="region of interest" description="Disordered" evidence="8">
    <location>
        <begin position="420"/>
        <end position="443"/>
    </location>
</feature>
<dbReference type="InterPro" id="IPR010130">
    <property type="entry name" value="T1SS_OMP_TolC"/>
</dbReference>
<accession>A0ABU6K9S9</accession>
<evidence type="ECO:0000256" key="8">
    <source>
        <dbReference type="SAM" id="MobiDB-lite"/>
    </source>
</evidence>
<reference evidence="11 12" key="1">
    <citation type="submission" date="2024-01" db="EMBL/GenBank/DDBJ databases">
        <title>Uliginosibacterium soil sp. nov.</title>
        <authorList>
            <person name="Lv Y."/>
        </authorList>
    </citation>
    <scope>NUCLEOTIDE SEQUENCE [LARGE SCALE GENOMIC DNA]</scope>
    <source>
        <strain evidence="11 12">H3</strain>
    </source>
</reference>
<keyword evidence="6" id="KW-0472">Membrane</keyword>
<evidence type="ECO:0000256" key="2">
    <source>
        <dbReference type="ARBA" id="ARBA00007613"/>
    </source>
</evidence>
<evidence type="ECO:0000256" key="4">
    <source>
        <dbReference type="ARBA" id="ARBA00022452"/>
    </source>
</evidence>
<dbReference type="EMBL" id="JAYXHS010000006">
    <property type="protein sequence ID" value="MEC5388371.1"/>
    <property type="molecule type" value="Genomic_DNA"/>
</dbReference>
<protein>
    <submittedName>
        <fullName evidence="11">TolC family outer membrane protein</fullName>
    </submittedName>
</protein>
<dbReference type="InterPro" id="IPR056203">
    <property type="entry name" value="Cds6_C"/>
</dbReference>
<feature type="domain" description="Cds6 C-terminal" evidence="10">
    <location>
        <begin position="492"/>
        <end position="590"/>
    </location>
</feature>
<keyword evidence="4" id="KW-1134">Transmembrane beta strand</keyword>
<evidence type="ECO:0000313" key="12">
    <source>
        <dbReference type="Proteomes" id="UP001331561"/>
    </source>
</evidence>
<evidence type="ECO:0000313" key="11">
    <source>
        <dbReference type="EMBL" id="MEC5388371.1"/>
    </source>
</evidence>
<dbReference type="InterPro" id="IPR032710">
    <property type="entry name" value="NTF2-like_dom_sf"/>
</dbReference>
<dbReference type="Gene3D" id="1.20.1600.10">
    <property type="entry name" value="Outer membrane efflux proteins (OEP)"/>
    <property type="match status" value="1"/>
</dbReference>
<proteinExistence type="inferred from homology"/>
<dbReference type="InterPro" id="IPR003423">
    <property type="entry name" value="OMP_efflux"/>
</dbReference>
<sequence length="599" mass="66810">MYSKLYVAVLIALAHGVSGAASLNEITERALARSPDVRARLHDFLSSTQDQEAARGGYLPTLDFESYYGRERIDANIGSVATFNHPGASLQLRQILFNGFATRNEVRRLGHARTARYYDLLATTDDIALEAARAYLDVQRYRQLSQLAQDNWAVHKEIYDQIEQRVKAGVGRRVDLEQAAGRLALAQANWLTETSNLHDVSARFERIVGETPPALIDTPNVTGKLPPEKDVLPVSIRNNPAFRAAVSQVQAARAQTEVRRASNSPTFEARGSQTLERNHSGIPGHYSDSIAQVVMSYNLFRGGTDQARIKAAEELYSTALAQRDKTCRDLRQTASIAWNDQRKLRDQIQYQEQHALSTEKARDAYRQQFDIGQRSLLDVLDTENELFEARRSVVRAQYDLKLSEFRVLAAAHRVLPALGLASSDDAPPPAQGDEAPDDGTVNCDTTMPRYDALDMTAAMAGRPAPRPLPVQTAPVAPPPTAPVPVQCEFAANDWAAAWSARDLNKYLGYYSNNFQPQTRADQEAWKRLRAERLNKISISVSLSELKTQQLSPESCEVAFKQQYRSNDYNDDVSKKLVLKREGSTWKIIQEIAPPKSSTN</sequence>
<feature type="chain" id="PRO_5047220441" evidence="9">
    <location>
        <begin position="21"/>
        <end position="599"/>
    </location>
</feature>
<keyword evidence="7" id="KW-0998">Cell outer membrane</keyword>
<dbReference type="SUPFAM" id="SSF56954">
    <property type="entry name" value="Outer membrane efflux proteins (OEP)"/>
    <property type="match status" value="1"/>
</dbReference>